<dbReference type="PANTHER" id="PTHR22749">
    <property type="entry name" value="RIBOFLAVIN KINASE/FMN ADENYLYLTRANSFERASE"/>
    <property type="match status" value="1"/>
</dbReference>
<dbReference type="GO" id="GO:0009398">
    <property type="term" value="P:FMN biosynthetic process"/>
    <property type="evidence" value="ECO:0007669"/>
    <property type="project" value="UniProtKB-UniPathway"/>
</dbReference>
<evidence type="ECO:0000256" key="7">
    <source>
        <dbReference type="ARBA" id="ARBA00022643"/>
    </source>
</evidence>
<dbReference type="GO" id="GO:0009231">
    <property type="term" value="P:riboflavin biosynthetic process"/>
    <property type="evidence" value="ECO:0007669"/>
    <property type="project" value="InterPro"/>
</dbReference>
<feature type="region of interest" description="Disordered" evidence="12">
    <location>
        <begin position="1"/>
        <end position="42"/>
    </location>
</feature>
<keyword evidence="15" id="KW-1185">Reference proteome</keyword>
<dbReference type="GeneID" id="39589062"/>
<evidence type="ECO:0000256" key="9">
    <source>
        <dbReference type="ARBA" id="ARBA00022741"/>
    </source>
</evidence>
<evidence type="ECO:0000256" key="8">
    <source>
        <dbReference type="ARBA" id="ARBA00022679"/>
    </source>
</evidence>
<dbReference type="Gene3D" id="2.40.30.30">
    <property type="entry name" value="Riboflavin kinase-like"/>
    <property type="match status" value="1"/>
</dbReference>
<dbReference type="UniPathway" id="UPA00276">
    <property type="reaction ID" value="UER00406"/>
</dbReference>
<dbReference type="PANTHER" id="PTHR22749:SF6">
    <property type="entry name" value="RIBOFLAVIN KINASE"/>
    <property type="match status" value="1"/>
</dbReference>
<dbReference type="InterPro" id="IPR015865">
    <property type="entry name" value="Riboflavin_kinase_bac/euk"/>
</dbReference>
<comment type="caution">
    <text evidence="14">The sequence shown here is derived from an EMBL/GenBank/DDBJ whole genome shotgun (WGS) entry which is preliminary data.</text>
</comment>
<dbReference type="GO" id="GO:0005739">
    <property type="term" value="C:mitochondrion"/>
    <property type="evidence" value="ECO:0007669"/>
    <property type="project" value="TreeGrafter"/>
</dbReference>
<evidence type="ECO:0000259" key="13">
    <source>
        <dbReference type="SMART" id="SM00904"/>
    </source>
</evidence>
<accession>A0A427Y5B8</accession>
<gene>
    <name evidence="14" type="primary">FMN1</name>
    <name evidence="14" type="ORF">EHS24_004519</name>
</gene>
<keyword evidence="10" id="KW-0067">ATP-binding</keyword>
<evidence type="ECO:0000313" key="14">
    <source>
        <dbReference type="EMBL" id="RSH86281.1"/>
    </source>
</evidence>
<dbReference type="GO" id="GO:0008531">
    <property type="term" value="F:riboflavin kinase activity"/>
    <property type="evidence" value="ECO:0007669"/>
    <property type="project" value="UniProtKB-EC"/>
</dbReference>
<keyword evidence="6" id="KW-0285">Flavoprotein</keyword>
<evidence type="ECO:0000256" key="5">
    <source>
        <dbReference type="ARBA" id="ARBA00017394"/>
    </source>
</evidence>
<dbReference type="OrthoDB" id="276388at2759"/>
<comment type="pathway">
    <text evidence="2">Cofactor biosynthesis; FMN biosynthesis; FMN from riboflavin (ATP route): step 1/1.</text>
</comment>
<comment type="function">
    <text evidence="1">Catalyzes the phosphorylation of riboflavin (vitamin B2) to form flavin mononucleotide (FMN) coenzyme.</text>
</comment>
<feature type="compositionally biased region" description="Low complexity" evidence="12">
    <location>
        <begin position="7"/>
        <end position="21"/>
    </location>
</feature>
<proteinExistence type="inferred from homology"/>
<dbReference type="SMART" id="SM00904">
    <property type="entry name" value="Flavokinase"/>
    <property type="match status" value="1"/>
</dbReference>
<dbReference type="InterPro" id="IPR023465">
    <property type="entry name" value="Riboflavin_kinase_dom_sf"/>
</dbReference>
<dbReference type="EMBL" id="RSCE01000002">
    <property type="protein sequence ID" value="RSH86281.1"/>
    <property type="molecule type" value="Genomic_DNA"/>
</dbReference>
<dbReference type="EC" id="2.7.1.26" evidence="4"/>
<comment type="similarity">
    <text evidence="3">Belongs to the flavokinase family.</text>
</comment>
<keyword evidence="7" id="KW-0288">FMN</keyword>
<dbReference type="RefSeq" id="XP_028479066.1">
    <property type="nucleotide sequence ID" value="XM_028620094.1"/>
</dbReference>
<keyword evidence="14" id="KW-0418">Kinase</keyword>
<keyword evidence="8" id="KW-0808">Transferase</keyword>
<dbReference type="AlphaFoldDB" id="A0A427Y5B8"/>
<evidence type="ECO:0000313" key="15">
    <source>
        <dbReference type="Proteomes" id="UP000279236"/>
    </source>
</evidence>
<evidence type="ECO:0000256" key="10">
    <source>
        <dbReference type="ARBA" id="ARBA00022840"/>
    </source>
</evidence>
<name>A0A427Y5B8_9TREE</name>
<dbReference type="Pfam" id="PF01687">
    <property type="entry name" value="Flavokinase"/>
    <property type="match status" value="2"/>
</dbReference>
<feature type="domain" description="Riboflavin kinase" evidence="13">
    <location>
        <begin position="41"/>
        <end position="284"/>
    </location>
</feature>
<evidence type="ECO:0000256" key="6">
    <source>
        <dbReference type="ARBA" id="ARBA00022630"/>
    </source>
</evidence>
<sequence length="303" mass="32197">MSNDEFATSTPASATSKAPVAPLAPVSRETRPSIVGGDEPEHPYPMELFGSVTKGFGRGARFLGIPTANLPDSSLDPLNDLGMTGIYYGFARVHPTFSTPLPTAAPTPALTPRSVTPSSSNAALRETLVGHVNAQAASINAARAAGRDVPGGSYHPKNPRSLASNPLTAEAIQSLPAHTAPYPPDSVPATPGEGGEVKVVQRRLPDDDGKVWPMVMSVGWNPYFKNEKITAEVHIMHPFAHDFYGHDMSVLILGYIRPELDYVSKDALIEDIQTDVKVALASLARPAYAEYATSPFLTGTVSK</sequence>
<evidence type="ECO:0000256" key="4">
    <source>
        <dbReference type="ARBA" id="ARBA00012105"/>
    </source>
</evidence>
<protein>
    <recommendedName>
        <fullName evidence="5">Riboflavin kinase</fullName>
        <ecNumber evidence="4">2.7.1.26</ecNumber>
    </recommendedName>
    <alternativeName>
        <fullName evidence="11">Flavin mononucleotide kinase 1</fullName>
    </alternativeName>
</protein>
<dbReference type="STRING" id="105984.A0A427Y5B8"/>
<dbReference type="Proteomes" id="UP000279236">
    <property type="component" value="Unassembled WGS sequence"/>
</dbReference>
<evidence type="ECO:0000256" key="2">
    <source>
        <dbReference type="ARBA" id="ARBA00005201"/>
    </source>
</evidence>
<evidence type="ECO:0000256" key="11">
    <source>
        <dbReference type="ARBA" id="ARBA00029960"/>
    </source>
</evidence>
<evidence type="ECO:0000256" key="3">
    <source>
        <dbReference type="ARBA" id="ARBA00010108"/>
    </source>
</evidence>
<dbReference type="SUPFAM" id="SSF82114">
    <property type="entry name" value="Riboflavin kinase-like"/>
    <property type="match status" value="2"/>
</dbReference>
<reference evidence="14 15" key="1">
    <citation type="submission" date="2018-11" db="EMBL/GenBank/DDBJ databases">
        <title>Genome sequence of Apiotrichum porosum DSM 27194.</title>
        <authorList>
            <person name="Aliyu H."/>
            <person name="Gorte O."/>
            <person name="Ochsenreither K."/>
        </authorList>
    </citation>
    <scope>NUCLEOTIDE SEQUENCE [LARGE SCALE GENOMIC DNA]</scope>
    <source>
        <strain evidence="14 15">DSM 27194</strain>
    </source>
</reference>
<dbReference type="InterPro" id="IPR023468">
    <property type="entry name" value="Riboflavin_kinase"/>
</dbReference>
<organism evidence="14 15">
    <name type="scientific">Apiotrichum porosum</name>
    <dbReference type="NCBI Taxonomy" id="105984"/>
    <lineage>
        <taxon>Eukaryota</taxon>
        <taxon>Fungi</taxon>
        <taxon>Dikarya</taxon>
        <taxon>Basidiomycota</taxon>
        <taxon>Agaricomycotina</taxon>
        <taxon>Tremellomycetes</taxon>
        <taxon>Trichosporonales</taxon>
        <taxon>Trichosporonaceae</taxon>
        <taxon>Apiotrichum</taxon>
    </lineage>
</organism>
<feature type="region of interest" description="Disordered" evidence="12">
    <location>
        <begin position="177"/>
        <end position="196"/>
    </location>
</feature>
<keyword evidence="9" id="KW-0547">Nucleotide-binding</keyword>
<feature type="region of interest" description="Disordered" evidence="12">
    <location>
        <begin position="143"/>
        <end position="163"/>
    </location>
</feature>
<evidence type="ECO:0000256" key="12">
    <source>
        <dbReference type="SAM" id="MobiDB-lite"/>
    </source>
</evidence>
<dbReference type="GO" id="GO:0005524">
    <property type="term" value="F:ATP binding"/>
    <property type="evidence" value="ECO:0007669"/>
    <property type="project" value="UniProtKB-KW"/>
</dbReference>
<evidence type="ECO:0000256" key="1">
    <source>
        <dbReference type="ARBA" id="ARBA00003572"/>
    </source>
</evidence>